<keyword evidence="3 4" id="KW-0472">Membrane</keyword>
<dbReference type="InterPro" id="IPR005543">
    <property type="entry name" value="PASTA_dom"/>
</dbReference>
<dbReference type="SUPFAM" id="SSF56601">
    <property type="entry name" value="beta-lactamase/transpeptidase-like"/>
    <property type="match status" value="1"/>
</dbReference>
<dbReference type="PANTHER" id="PTHR30627">
    <property type="entry name" value="PEPTIDOGLYCAN D,D-TRANSPEPTIDASE"/>
    <property type="match status" value="1"/>
</dbReference>
<evidence type="ECO:0000256" key="2">
    <source>
        <dbReference type="ARBA" id="ARBA00022645"/>
    </source>
</evidence>
<dbReference type="RefSeq" id="WP_103232135.1">
    <property type="nucleotide sequence ID" value="NZ_PPEG02000001.1"/>
</dbReference>
<dbReference type="PROSITE" id="PS51178">
    <property type="entry name" value="PASTA"/>
    <property type="match status" value="1"/>
</dbReference>
<dbReference type="SMART" id="SM00740">
    <property type="entry name" value="PASTA"/>
    <property type="match status" value="1"/>
</dbReference>
<comment type="caution">
    <text evidence="7">The sequence shown here is derived from an EMBL/GenBank/DDBJ whole genome shotgun (WGS) entry which is preliminary data.</text>
</comment>
<dbReference type="InterPro" id="IPR036138">
    <property type="entry name" value="PBP_dimer_sf"/>
</dbReference>
<dbReference type="Gene3D" id="3.30.450.330">
    <property type="match status" value="1"/>
</dbReference>
<keyword evidence="2" id="KW-0645">Protease</keyword>
<dbReference type="Proteomes" id="UP000326384">
    <property type="component" value="Unassembled WGS sequence"/>
</dbReference>
<name>A0A316WWL8_9FLAO</name>
<dbReference type="GO" id="GO:0008658">
    <property type="term" value="F:penicillin binding"/>
    <property type="evidence" value="ECO:0007669"/>
    <property type="project" value="InterPro"/>
</dbReference>
<proteinExistence type="predicted"/>
<evidence type="ECO:0000256" key="1">
    <source>
        <dbReference type="ARBA" id="ARBA00004370"/>
    </source>
</evidence>
<dbReference type="InterPro" id="IPR001460">
    <property type="entry name" value="PCN-bd_Tpept"/>
</dbReference>
<dbReference type="SUPFAM" id="SSF54184">
    <property type="entry name" value="Penicillin-binding protein 2x (pbp-2x), c-terminal domain"/>
    <property type="match status" value="1"/>
</dbReference>
<dbReference type="EMBL" id="VTPV01000016">
    <property type="protein sequence ID" value="KAB1228807.1"/>
    <property type="molecule type" value="Genomic_DNA"/>
</dbReference>
<dbReference type="EMBL" id="PPEG02000001">
    <property type="protein sequence ID" value="PWN65804.1"/>
    <property type="molecule type" value="Genomic_DNA"/>
</dbReference>
<evidence type="ECO:0000313" key="9">
    <source>
        <dbReference type="Proteomes" id="UP000326384"/>
    </source>
</evidence>
<protein>
    <submittedName>
        <fullName evidence="7">PASTA domain-containing protein</fullName>
    </submittedName>
</protein>
<sequence length="663" mass="74911">MQKQNEYDNKRKKTLRWGYLFAVVALCVFVMFLARIVILQNTNVQEIKDDYINKNYREATLKAARGNLFASDGSILATTVMRYDIYLDFKTMKDTVYSNSIGALTDSLSKMFGKSRGEFRQKFDEQKKKKNQYYTLVKGLDFDQYDRIRKFPIFKRGKNKGGFIVDRNYKRELATSEIGAGTIGMDNGELRSGLEGAFSKYLTGTNGKRLEQRINSSQWKPIDFWKVQEPVDGEDVYTTLDLRIQDIAHSALEKQLLHFEAKHGTVIVMEVETGKVRALVNLRRTESGDYEDSYNYALKDNIEPGSTFKTISLLAAMDDGFIDENTTVNVGNGVWVYAKQRISDGHGGGTYDISDVLAKSSNVGTSKLITKYYAEKPQIFLDHLKRWKLFDKMDIELPGITKPKIVTPQNKRWNAATLASISYGYSSNINLLQLTTFYNGVANGGKMLKPLFIDKIMKDGKVMYNAKPEVMVNKMASEKAIKMMTNALTKAVEKGTGRSIFTPNLKMAGKTGTARFEYWLPGPMKYRASFAGFYPADAPKYTCYVMISEPNTSIGFYGGSVSAPVFKEIAGKTFLKTPQNIEKEMLVDKKVNLSKMVEPNVKVAVNDKQMPNVVGLIGKNVIPQLENLGYRVDYKGVGRIKEQFPLEGTTISKNQRIYLSLQN</sequence>
<dbReference type="Pfam" id="PF00905">
    <property type="entry name" value="Transpeptidase"/>
    <property type="match status" value="1"/>
</dbReference>
<keyword evidence="4" id="KW-1133">Transmembrane helix</keyword>
<dbReference type="GO" id="GO:0071555">
    <property type="term" value="P:cell wall organization"/>
    <property type="evidence" value="ECO:0007669"/>
    <property type="project" value="TreeGrafter"/>
</dbReference>
<dbReference type="Pfam" id="PF03717">
    <property type="entry name" value="PBP_dimer"/>
    <property type="match status" value="1"/>
</dbReference>
<reference evidence="6 9" key="2">
    <citation type="journal article" date="2019" name="Stand. Genomic Sci.">
        <title>Draft Whole-Genome Sequence of a Novel Chryseobacterium viscerum Strain Isolated from Fresh Water at Dripping Springs, New Mexico.</title>
        <authorList>
            <person name="Kyndt J.A."/>
            <person name="Moore T.C."/>
        </authorList>
    </citation>
    <scope>NUCLEOTIDE SEQUENCE [LARGE SCALE GENOMIC DNA]</scope>
    <source>
        <strain evidence="6 9">DPS</strain>
    </source>
</reference>
<comment type="subcellular location">
    <subcellularLocation>
        <location evidence="1">Membrane</location>
    </subcellularLocation>
</comment>
<keyword evidence="4" id="KW-0812">Transmembrane</keyword>
<evidence type="ECO:0000259" key="5">
    <source>
        <dbReference type="PROSITE" id="PS51178"/>
    </source>
</evidence>
<evidence type="ECO:0000256" key="4">
    <source>
        <dbReference type="SAM" id="Phobius"/>
    </source>
</evidence>
<reference evidence="7 8" key="1">
    <citation type="submission" date="2018-04" db="EMBL/GenBank/DDBJ databases">
        <title>Chryseobacterium oncorhynchi 701B-08T from rainbow trout, and Chryseobacterium viscerum 687B-08T from diseased fish.</title>
        <authorList>
            <person name="Jeong J.-J."/>
            <person name="Lee Y.J."/>
            <person name="Pathiraja D."/>
            <person name="Park B."/>
            <person name="Choi I.-G."/>
            <person name="Kim K.D."/>
        </authorList>
    </citation>
    <scope>NUCLEOTIDE SEQUENCE [LARGE SCALE GENOMIC DNA]</scope>
    <source>
        <strain evidence="7 8">687B-08</strain>
    </source>
</reference>
<dbReference type="Proteomes" id="UP000236413">
    <property type="component" value="Unassembled WGS sequence"/>
</dbReference>
<keyword evidence="9" id="KW-1185">Reference proteome</keyword>
<dbReference type="GO" id="GO:0004180">
    <property type="term" value="F:carboxypeptidase activity"/>
    <property type="evidence" value="ECO:0007669"/>
    <property type="project" value="UniProtKB-KW"/>
</dbReference>
<dbReference type="Gene3D" id="3.90.1310.10">
    <property type="entry name" value="Penicillin-binding protein 2a (Domain 2)"/>
    <property type="match status" value="1"/>
</dbReference>
<keyword evidence="2" id="KW-0121">Carboxypeptidase</keyword>
<organism evidence="7 8">
    <name type="scientific">Chryseobacterium viscerum</name>
    <dbReference type="NCBI Taxonomy" id="1037377"/>
    <lineage>
        <taxon>Bacteria</taxon>
        <taxon>Pseudomonadati</taxon>
        <taxon>Bacteroidota</taxon>
        <taxon>Flavobacteriia</taxon>
        <taxon>Flavobacteriales</taxon>
        <taxon>Weeksellaceae</taxon>
        <taxon>Chryseobacterium group</taxon>
        <taxon>Chryseobacterium</taxon>
    </lineage>
</organism>
<dbReference type="AlphaFoldDB" id="A0A316WWL8"/>
<dbReference type="Pfam" id="PF03793">
    <property type="entry name" value="PASTA"/>
    <property type="match status" value="1"/>
</dbReference>
<dbReference type="Gene3D" id="3.40.710.10">
    <property type="entry name" value="DD-peptidase/beta-lactamase superfamily"/>
    <property type="match status" value="1"/>
</dbReference>
<dbReference type="InterPro" id="IPR050515">
    <property type="entry name" value="Beta-lactam/transpept"/>
</dbReference>
<dbReference type="InterPro" id="IPR005311">
    <property type="entry name" value="PBP_dimer"/>
</dbReference>
<evidence type="ECO:0000313" key="7">
    <source>
        <dbReference type="EMBL" id="PWN65804.1"/>
    </source>
</evidence>
<gene>
    <name evidence="7" type="ORF">C1634_003460</name>
    <name evidence="6" type="ORF">F8D52_20760</name>
</gene>
<evidence type="ECO:0000313" key="8">
    <source>
        <dbReference type="Proteomes" id="UP000236413"/>
    </source>
</evidence>
<feature type="transmembrane region" description="Helical" evidence="4">
    <location>
        <begin position="20"/>
        <end position="38"/>
    </location>
</feature>
<dbReference type="InterPro" id="IPR012338">
    <property type="entry name" value="Beta-lactam/transpept-like"/>
</dbReference>
<dbReference type="SUPFAM" id="SSF56519">
    <property type="entry name" value="Penicillin binding protein dimerisation domain"/>
    <property type="match status" value="1"/>
</dbReference>
<accession>A0A316WWL8</accession>
<feature type="domain" description="PASTA" evidence="5">
    <location>
        <begin position="604"/>
        <end position="663"/>
    </location>
</feature>
<dbReference type="GO" id="GO:0005886">
    <property type="term" value="C:plasma membrane"/>
    <property type="evidence" value="ECO:0007669"/>
    <property type="project" value="TreeGrafter"/>
</dbReference>
<keyword evidence="2" id="KW-0378">Hydrolase</keyword>
<dbReference type="PANTHER" id="PTHR30627:SF1">
    <property type="entry name" value="PEPTIDOGLYCAN D,D-TRANSPEPTIDASE FTSI"/>
    <property type="match status" value="1"/>
</dbReference>
<evidence type="ECO:0000313" key="6">
    <source>
        <dbReference type="EMBL" id="KAB1228807.1"/>
    </source>
</evidence>
<evidence type="ECO:0000256" key="3">
    <source>
        <dbReference type="ARBA" id="ARBA00023136"/>
    </source>
</evidence>